<gene>
    <name evidence="1" type="ORF">P154DRAFT_305881</name>
</gene>
<protein>
    <submittedName>
        <fullName evidence="1">Uncharacterized protein</fullName>
    </submittedName>
</protein>
<keyword evidence="2" id="KW-1185">Reference proteome</keyword>
<dbReference type="AlphaFoldDB" id="A0A6A5W604"/>
<sequence length="131" mass="15271">MLFLHSVTDFHQLHQLQNGPAEDLISALQRDEFLFEALPNPLYKMFLWEEGDALLHYLFPQNDNQLTDEPGTLREQIRRYAEDPENTMWKGLPLWLNSGPMSEGSEYQWHQRLDDIMLQITAGISEIEAGL</sequence>
<dbReference type="Proteomes" id="UP000799779">
    <property type="component" value="Unassembled WGS sequence"/>
</dbReference>
<evidence type="ECO:0000313" key="1">
    <source>
        <dbReference type="EMBL" id="KAF1996747.1"/>
    </source>
</evidence>
<evidence type="ECO:0000313" key="2">
    <source>
        <dbReference type="Proteomes" id="UP000799779"/>
    </source>
</evidence>
<proteinExistence type="predicted"/>
<accession>A0A6A5W604</accession>
<reference evidence="1" key="1">
    <citation type="journal article" date="2020" name="Stud. Mycol.">
        <title>101 Dothideomycetes genomes: a test case for predicting lifestyles and emergence of pathogens.</title>
        <authorList>
            <person name="Haridas S."/>
            <person name="Albert R."/>
            <person name="Binder M."/>
            <person name="Bloem J."/>
            <person name="Labutti K."/>
            <person name="Salamov A."/>
            <person name="Andreopoulos B."/>
            <person name="Baker S."/>
            <person name="Barry K."/>
            <person name="Bills G."/>
            <person name="Bluhm B."/>
            <person name="Cannon C."/>
            <person name="Castanera R."/>
            <person name="Culley D."/>
            <person name="Daum C."/>
            <person name="Ezra D."/>
            <person name="Gonzalez J."/>
            <person name="Henrissat B."/>
            <person name="Kuo A."/>
            <person name="Liang C."/>
            <person name="Lipzen A."/>
            <person name="Lutzoni F."/>
            <person name="Magnuson J."/>
            <person name="Mondo S."/>
            <person name="Nolan M."/>
            <person name="Ohm R."/>
            <person name="Pangilinan J."/>
            <person name="Park H.-J."/>
            <person name="Ramirez L."/>
            <person name="Alfaro M."/>
            <person name="Sun H."/>
            <person name="Tritt A."/>
            <person name="Yoshinaga Y."/>
            <person name="Zwiers L.-H."/>
            <person name="Turgeon B."/>
            <person name="Goodwin S."/>
            <person name="Spatafora J."/>
            <person name="Crous P."/>
            <person name="Grigoriev I."/>
        </authorList>
    </citation>
    <scope>NUCLEOTIDE SEQUENCE</scope>
    <source>
        <strain evidence="1">CBS 123094</strain>
    </source>
</reference>
<dbReference type="EMBL" id="ML977621">
    <property type="protein sequence ID" value="KAF1996747.1"/>
    <property type="molecule type" value="Genomic_DNA"/>
</dbReference>
<organism evidence="1 2">
    <name type="scientific">Amniculicola lignicola CBS 123094</name>
    <dbReference type="NCBI Taxonomy" id="1392246"/>
    <lineage>
        <taxon>Eukaryota</taxon>
        <taxon>Fungi</taxon>
        <taxon>Dikarya</taxon>
        <taxon>Ascomycota</taxon>
        <taxon>Pezizomycotina</taxon>
        <taxon>Dothideomycetes</taxon>
        <taxon>Pleosporomycetidae</taxon>
        <taxon>Pleosporales</taxon>
        <taxon>Amniculicolaceae</taxon>
        <taxon>Amniculicola</taxon>
    </lineage>
</organism>
<name>A0A6A5W604_9PLEO</name>